<comment type="subcellular location">
    <subcellularLocation>
        <location evidence="1">Cell inner membrane</location>
        <topology evidence="1">Multi-pass membrane protein</topology>
    </subcellularLocation>
    <subcellularLocation>
        <location evidence="6">Membrane</location>
        <topology evidence="6">Multi-pass membrane protein</topology>
    </subcellularLocation>
</comment>
<keyword evidence="2" id="KW-1003">Cell membrane</keyword>
<gene>
    <name evidence="9" type="ORF">FM071_05360</name>
</gene>
<proteinExistence type="inferred from homology"/>
<dbReference type="RefSeq" id="WP_193109637.1">
    <property type="nucleotide sequence ID" value="NZ_CP041406.1"/>
</dbReference>
<evidence type="ECO:0000256" key="2">
    <source>
        <dbReference type="ARBA" id="ARBA00022475"/>
    </source>
</evidence>
<keyword evidence="6" id="KW-0813">Transport</keyword>
<organism evidence="9 10">
    <name type="scientific">Sulfurimonas paralvinellae</name>
    <dbReference type="NCBI Taxonomy" id="317658"/>
    <lineage>
        <taxon>Bacteria</taxon>
        <taxon>Pseudomonadati</taxon>
        <taxon>Campylobacterota</taxon>
        <taxon>Epsilonproteobacteria</taxon>
        <taxon>Campylobacterales</taxon>
        <taxon>Sulfurimonadaceae</taxon>
        <taxon>Sulfurimonas</taxon>
    </lineage>
</organism>
<dbReference type="GO" id="GO:0015031">
    <property type="term" value="P:protein transport"/>
    <property type="evidence" value="ECO:0007669"/>
    <property type="project" value="UniProtKB-KW"/>
</dbReference>
<comment type="similarity">
    <text evidence="6">Belongs to the exbB/tolQ family.</text>
</comment>
<evidence type="ECO:0000313" key="10">
    <source>
        <dbReference type="Proteomes" id="UP000593580"/>
    </source>
</evidence>
<reference evidence="9 10" key="1">
    <citation type="submission" date="2019-07" db="EMBL/GenBank/DDBJ databases">
        <title>Sulfurimonas paralvinellae sp. nov., a novel mesophilic, hydrogen- and sulfur-oxidizing chemolithoautotroph within the Epsilonproteo- bacteria isolated from a deep-sea hydrothermal vent polychaete nest, reclassification of Thiomicrospira denitrificans as Sulfurimonas denitrificans comb. nov. and emended description of the genus Sulfurimonas.</title>
        <authorList>
            <person name="Wang S."/>
            <person name="Jiang L."/>
            <person name="Shao Z."/>
        </authorList>
    </citation>
    <scope>NUCLEOTIDE SEQUENCE [LARGE SCALE GENOMIC DNA]</scope>
    <source>
        <strain evidence="9 10">GO25</strain>
    </source>
</reference>
<evidence type="ECO:0000259" key="8">
    <source>
        <dbReference type="Pfam" id="PF01618"/>
    </source>
</evidence>
<protein>
    <recommendedName>
        <fullName evidence="8">MotA/TolQ/ExbB proton channel domain-containing protein</fullName>
    </recommendedName>
</protein>
<dbReference type="AlphaFoldDB" id="A0A7M1B7S2"/>
<dbReference type="EMBL" id="CP041406">
    <property type="protein sequence ID" value="QOP45741.1"/>
    <property type="molecule type" value="Genomic_DNA"/>
</dbReference>
<keyword evidence="10" id="KW-1185">Reference proteome</keyword>
<feature type="transmembrane region" description="Helical" evidence="7">
    <location>
        <begin position="118"/>
        <end position="140"/>
    </location>
</feature>
<dbReference type="Pfam" id="PF01618">
    <property type="entry name" value="MotA_ExbB"/>
    <property type="match status" value="1"/>
</dbReference>
<name>A0A7M1B7S2_9BACT</name>
<keyword evidence="6" id="KW-0653">Protein transport</keyword>
<evidence type="ECO:0000256" key="1">
    <source>
        <dbReference type="ARBA" id="ARBA00004429"/>
    </source>
</evidence>
<dbReference type="InterPro" id="IPR002898">
    <property type="entry name" value="MotA_ExbB_proton_chnl"/>
</dbReference>
<keyword evidence="4 7" id="KW-1133">Transmembrane helix</keyword>
<evidence type="ECO:0000256" key="4">
    <source>
        <dbReference type="ARBA" id="ARBA00022989"/>
    </source>
</evidence>
<evidence type="ECO:0000313" key="9">
    <source>
        <dbReference type="EMBL" id="QOP45741.1"/>
    </source>
</evidence>
<evidence type="ECO:0000256" key="3">
    <source>
        <dbReference type="ARBA" id="ARBA00022692"/>
    </source>
</evidence>
<dbReference type="Proteomes" id="UP000593580">
    <property type="component" value="Chromosome"/>
</dbReference>
<evidence type="ECO:0000256" key="6">
    <source>
        <dbReference type="RuleBase" id="RU004057"/>
    </source>
</evidence>
<dbReference type="KEGG" id="spal:FM071_05360"/>
<keyword evidence="3 7" id="KW-0812">Transmembrane</keyword>
<keyword evidence="5 7" id="KW-0472">Membrane</keyword>
<evidence type="ECO:0000256" key="5">
    <source>
        <dbReference type="ARBA" id="ARBA00023136"/>
    </source>
</evidence>
<evidence type="ECO:0000256" key="7">
    <source>
        <dbReference type="SAM" id="Phobius"/>
    </source>
</evidence>
<feature type="transmembrane region" description="Helical" evidence="7">
    <location>
        <begin position="12"/>
        <end position="32"/>
    </location>
</feature>
<feature type="transmembrane region" description="Helical" evidence="7">
    <location>
        <begin position="38"/>
        <end position="59"/>
    </location>
</feature>
<sequence length="368" mass="41896">MHPKYNSSLCIANYIVIAFIPTLFFISMLLGYMGIFPIFVPFHATVILGFIYLTFLLFIRHNANYSICKIRSSYLKLGNELHAELDKNNLSIEGETKSVFDLDKFLKSYYQDVRNDNFASVAASIFPMLGILGTFIAIAIAMPDFSVKDTDALDHEISLLLSGVGSAFYASIYGILLSLIWTYFEKRGLSKVNNYLQKIKEEFSKNIWSDSELQIYKYKQFDYTKNLNLDFVREITQQQLEAFEKSVSYTSKSFNNLTQQLSNVSEHLTKTLSEMQHSQSALSAQNHIDKALVDFTVATRSLEKNVKVYNAQLENSLSRTFERIDTEIGDIVIKLADFATHVSLESQEVQNSIARYHKLVADTAGKVK</sequence>
<feature type="transmembrane region" description="Helical" evidence="7">
    <location>
        <begin position="160"/>
        <end position="184"/>
    </location>
</feature>
<accession>A0A7M1B7S2</accession>
<dbReference type="GO" id="GO:0005886">
    <property type="term" value="C:plasma membrane"/>
    <property type="evidence" value="ECO:0007669"/>
    <property type="project" value="UniProtKB-SubCell"/>
</dbReference>
<feature type="domain" description="MotA/TolQ/ExbB proton channel" evidence="8">
    <location>
        <begin position="114"/>
        <end position="200"/>
    </location>
</feature>